<evidence type="ECO:0008006" key="3">
    <source>
        <dbReference type="Google" id="ProtNLM"/>
    </source>
</evidence>
<proteinExistence type="predicted"/>
<organism evidence="1 2">
    <name type="scientific">Parahalioglobus pacificus</name>
    <dbReference type="NCBI Taxonomy" id="930806"/>
    <lineage>
        <taxon>Bacteria</taxon>
        <taxon>Pseudomonadati</taxon>
        <taxon>Pseudomonadota</taxon>
        <taxon>Gammaproteobacteria</taxon>
        <taxon>Cellvibrionales</taxon>
        <taxon>Halieaceae</taxon>
        <taxon>Parahalioglobus</taxon>
    </lineage>
</organism>
<dbReference type="InterPro" id="IPR022028">
    <property type="entry name" value="DUF3604"/>
</dbReference>
<protein>
    <recommendedName>
        <fullName evidence="3">DUF3604 domain-containing protein</fullName>
    </recommendedName>
</protein>
<gene>
    <name evidence="1" type="ORF">GCM10007053_27970</name>
</gene>
<reference evidence="1" key="1">
    <citation type="journal article" date="2014" name="Int. J. Syst. Evol. Microbiol.">
        <title>Complete genome sequence of Corynebacterium casei LMG S-19264T (=DSM 44701T), isolated from a smear-ripened cheese.</title>
        <authorList>
            <consortium name="US DOE Joint Genome Institute (JGI-PGF)"/>
            <person name="Walter F."/>
            <person name="Albersmeier A."/>
            <person name="Kalinowski J."/>
            <person name="Ruckert C."/>
        </authorList>
    </citation>
    <scope>NUCLEOTIDE SEQUENCE</scope>
    <source>
        <strain evidence="1">KCTC 23430</strain>
    </source>
</reference>
<dbReference type="AlphaFoldDB" id="A0A919CN73"/>
<evidence type="ECO:0000313" key="1">
    <source>
        <dbReference type="EMBL" id="GHD38027.1"/>
    </source>
</evidence>
<dbReference type="Pfam" id="PF12228">
    <property type="entry name" value="DUF3604"/>
    <property type="match status" value="1"/>
</dbReference>
<comment type="caution">
    <text evidence="1">The sequence shown here is derived from an EMBL/GenBank/DDBJ whole genome shotgun (WGS) entry which is preliminary data.</text>
</comment>
<dbReference type="EMBL" id="BMYM01000003">
    <property type="protein sequence ID" value="GHD38027.1"/>
    <property type="molecule type" value="Genomic_DNA"/>
</dbReference>
<reference evidence="1" key="2">
    <citation type="submission" date="2020-09" db="EMBL/GenBank/DDBJ databases">
        <authorList>
            <person name="Sun Q."/>
            <person name="Kim S."/>
        </authorList>
    </citation>
    <scope>NUCLEOTIDE SEQUENCE</scope>
    <source>
        <strain evidence="1">KCTC 23430</strain>
    </source>
</reference>
<name>A0A919CN73_9GAMM</name>
<accession>A0A919CN73</accession>
<sequence>MHTSLSSDAWNFGVQVMPSDAYRYAFGGAVNLPGGVGEPEREVRLERPLDFAAVTDHAEFLGEQAICNDPQSPGYASGFCEVMRSGEGRAPALVMRIMSPFSSRDVDTCEADGERCGQRAERVWESTIAAAEAHQDHSSHCERTTFVAYEYSSFRMGSNLHRNVIFRNATVPQRPISYLEAHREWDLWRLLETHCNDSDTGCESLAIPHNSNISNGRMFAVDYPGASSIDEQVQRAALRARLEPVVEIMQHKGDSECRNGLAGVLGGEDELCNFEKFEGFAFTSTVGENEEVGSCYAGPLADWVPHLGPDCLTRNSYVRYALIEGLKEEQRLGVNPFKVGLSASTDTHNGIPGAVNERNFPGHLGEADSSALQRVQFDRAIPGNASNGPGGIIGVWAESNSRDSIFDALKRREVFGTSGPRIQPRFFGGWDIHADTCESPQRIALAYETGVAMGQDLPPKQASEPVFLVAAAADPGTDALPGVPLQRLQVVKGWADAQGNHHQRVFDVAGNPNNGASVDPADCRPKGEGFAQLCAVWRDPEFDAGTSAVYYLRAVENPSCRYTAHQCLQLPEDERPADCDSPFMDPVIQERAWSSPIWYTPAG</sequence>
<dbReference type="Proteomes" id="UP000644693">
    <property type="component" value="Unassembled WGS sequence"/>
</dbReference>
<keyword evidence="2" id="KW-1185">Reference proteome</keyword>
<evidence type="ECO:0000313" key="2">
    <source>
        <dbReference type="Proteomes" id="UP000644693"/>
    </source>
</evidence>